<gene>
    <name evidence="1" type="ORF">FLAG1_09389</name>
</gene>
<evidence type="ECO:0000313" key="2">
    <source>
        <dbReference type="Proteomes" id="UP000037904"/>
    </source>
</evidence>
<dbReference type="EMBL" id="JXCE01000359">
    <property type="protein sequence ID" value="KPA37799.1"/>
    <property type="molecule type" value="Genomic_DNA"/>
</dbReference>
<comment type="caution">
    <text evidence="1">The sequence shown here is derived from an EMBL/GenBank/DDBJ whole genome shotgun (WGS) entry which is preliminary data.</text>
</comment>
<reference evidence="1 2" key="1">
    <citation type="submission" date="2015-04" db="EMBL/GenBank/DDBJ databases">
        <title>The draft genome sequence of Fusarium langsethiae, a T-2/HT-2 mycotoxin producer.</title>
        <authorList>
            <person name="Lysoe E."/>
            <person name="Divon H.H."/>
            <person name="Terzi V."/>
            <person name="Orru L."/>
            <person name="Lamontanara A."/>
            <person name="Kolseth A.-K."/>
            <person name="Frandsen R.J."/>
            <person name="Nielsen K."/>
            <person name="Thrane U."/>
        </authorList>
    </citation>
    <scope>NUCLEOTIDE SEQUENCE [LARGE SCALE GENOMIC DNA]</scope>
    <source>
        <strain evidence="1 2">Fl201059</strain>
    </source>
</reference>
<evidence type="ECO:0000313" key="1">
    <source>
        <dbReference type="EMBL" id="KPA37799.1"/>
    </source>
</evidence>
<dbReference type="Proteomes" id="UP000037904">
    <property type="component" value="Unassembled WGS sequence"/>
</dbReference>
<accession>A0A0M9EQH6</accession>
<evidence type="ECO:0008006" key="3">
    <source>
        <dbReference type="Google" id="ProtNLM"/>
    </source>
</evidence>
<sequence length="447" mass="52270">MAHRQPIESVYPLTSECTPQDLEAGEWWALFPLQKANRSPMLSFRALSSRMNPSHFCQEFRSFDAFRLLCKSPEGINIEPLTVPPETPQGQNRLERLPPEILGLIFEFSQPGDSVALGLCSRPLWKTLSKWVQNEHLIWTNTYSLAGTPIIYASSLLKTLPPCLYPKYPNTVPEETRDEEVLDSQKRVVTPATAWLDNILLQSYQAPLPNHDSYTKSFDRTITMANIPDHLHENMRSCLPTLTIKRGSKWLLRNLTNNEYIRMESVVTEEGEETVSHVGNKWLTLDILLLWLITWRGDQANPWSWEELERYVGKTVDDMMYSLIGFFNHRPVTDEFWPIWTGNWAGHSLEVVTDREMDEVWIDRTDEIERLSQKMLRMMYILSRQNGTPKTKRHWEWAISTRGYVTDEEWKFKNPDGVTFSYQTHKTIYAGPMKRHAEWLCNCDWRK</sequence>
<proteinExistence type="predicted"/>
<protein>
    <recommendedName>
        <fullName evidence="3">F-box domain-containing protein</fullName>
    </recommendedName>
</protein>
<organism evidence="1 2">
    <name type="scientific">Fusarium langsethiae</name>
    <dbReference type="NCBI Taxonomy" id="179993"/>
    <lineage>
        <taxon>Eukaryota</taxon>
        <taxon>Fungi</taxon>
        <taxon>Dikarya</taxon>
        <taxon>Ascomycota</taxon>
        <taxon>Pezizomycotina</taxon>
        <taxon>Sordariomycetes</taxon>
        <taxon>Hypocreomycetidae</taxon>
        <taxon>Hypocreales</taxon>
        <taxon>Nectriaceae</taxon>
        <taxon>Fusarium</taxon>
    </lineage>
</organism>
<dbReference type="AlphaFoldDB" id="A0A0M9EQH6"/>
<keyword evidence="2" id="KW-1185">Reference proteome</keyword>
<name>A0A0M9EQH6_FUSLA</name>